<feature type="transmembrane region" description="Helical" evidence="1">
    <location>
        <begin position="99"/>
        <end position="128"/>
    </location>
</feature>
<feature type="signal peptide" evidence="2">
    <location>
        <begin position="1"/>
        <end position="22"/>
    </location>
</feature>
<dbReference type="EMBL" id="BX284603">
    <property type="protein sequence ID" value="CCD69202.1"/>
    <property type="molecule type" value="Genomic_DNA"/>
</dbReference>
<keyword evidence="5" id="KW-1185">Reference proteome</keyword>
<feature type="transmembrane region" description="Helical" evidence="1">
    <location>
        <begin position="62"/>
        <end position="87"/>
    </location>
</feature>
<sequence>MLALKIVLGALLALSFVLNAVGVFTNEWVTSKYPLTVDAEFQNMKSLGIIPYRTEVTTMFPWFGVAEILMILTFVLFLLTIPLYGLLSFKARKDDLQPAIRAGFGALSAMSLTIFLFTIISVILIAVNLVGLNSILFKLSPESLSLGYSAWLCVVSSILMIGVFGASAFMSYSFY</sequence>
<keyword evidence="1" id="KW-1133">Transmembrane helix</keyword>
<keyword evidence="2" id="KW-0732">Signal</keyword>
<reference evidence="3" key="2">
    <citation type="submission" date="2003-03" db="EMBL/GenBank/DDBJ databases">
        <authorList>
            <person name="Sulson J.E."/>
            <person name="Waterston R."/>
        </authorList>
    </citation>
    <scope>NUCLEOTIDE SEQUENCE</scope>
    <source>
        <strain evidence="3">Bristol N2</strain>
    </source>
</reference>
<dbReference type="AGR" id="WB:WBGene00044801"/>
<evidence type="ECO:0000313" key="3">
    <source>
        <dbReference type="EMBL" id="CCD69201.1"/>
    </source>
</evidence>
<dbReference type="Bgee" id="WBGene00044801">
    <property type="expression patterns" value="Expressed in larva and 2 other cell types or tissues"/>
</dbReference>
<keyword evidence="1" id="KW-0812">Transmembrane</keyword>
<dbReference type="OrthoDB" id="5788074at2759"/>
<evidence type="ECO:0000313" key="4">
    <source>
        <dbReference type="EMBL" id="CCD69202.1"/>
    </source>
</evidence>
<dbReference type="Pfam" id="PF06653">
    <property type="entry name" value="Claudin_3"/>
    <property type="match status" value="1"/>
</dbReference>
<dbReference type="WormBase" id="ZC262.9">
    <property type="protein sequence ID" value="CE46066"/>
    <property type="gene ID" value="WBGene00044801"/>
    <property type="gene designation" value="clc-30"/>
</dbReference>
<evidence type="ECO:0000256" key="2">
    <source>
        <dbReference type="SAM" id="SignalP"/>
    </source>
</evidence>
<keyword evidence="1" id="KW-0472">Membrane</keyword>
<dbReference type="Proteomes" id="UP000001940">
    <property type="component" value="Chromosome III"/>
</dbReference>
<gene>
    <name evidence="3 7" type="primary">clc-30</name>
    <name evidence="4" type="ORF">CELE_ZC262.10</name>
    <name evidence="3" type="ORF">CELE_ZC262.9</name>
    <name evidence="4 6" type="ORF">ZC262.10</name>
    <name evidence="7" type="ORF">ZC262.9</name>
</gene>
<organism evidence="3 5">
    <name type="scientific">Caenorhabditis elegans</name>
    <dbReference type="NCBI Taxonomy" id="6239"/>
    <lineage>
        <taxon>Eukaryota</taxon>
        <taxon>Metazoa</taxon>
        <taxon>Ecdysozoa</taxon>
        <taxon>Nematoda</taxon>
        <taxon>Chromadorea</taxon>
        <taxon>Rhabditida</taxon>
        <taxon>Rhabditina</taxon>
        <taxon>Rhabditomorpha</taxon>
        <taxon>Rhabditoidea</taxon>
        <taxon>Rhabditidae</taxon>
        <taxon>Peloderinae</taxon>
        <taxon>Caenorhabditis</taxon>
    </lineage>
</organism>
<dbReference type="HOGENOM" id="CLU_119689_0_0_1"/>
<proteinExistence type="predicted"/>
<dbReference type="GeneID" id="6418664"/>
<dbReference type="GeneID" id="24105261"/>
<dbReference type="CTD" id="24105261"/>
<dbReference type="WormBase" id="ZC262.10">
    <property type="protein sequence ID" value="CE46066"/>
    <property type="gene ID" value="WBGene00044802"/>
</dbReference>
<dbReference type="KEGG" id="cel:CELE_ZC262.9"/>
<dbReference type="CTD" id="6418664"/>
<evidence type="ECO:0000256" key="1">
    <source>
        <dbReference type="SAM" id="Phobius"/>
    </source>
</evidence>
<reference evidence="3 5" key="1">
    <citation type="journal article" date="1998" name="Science">
        <title>Genome sequence of the nematode C. elegans: a platform for investigating biology.</title>
        <authorList>
            <consortium name="The C. elegans sequencing consortium"/>
            <person name="Sulson J.E."/>
            <person name="Waterston R."/>
        </authorList>
    </citation>
    <scope>NUCLEOTIDE SEQUENCE [LARGE SCALE GENOMIC DNA]</scope>
    <source>
        <strain evidence="3 5">Bristol N2</strain>
    </source>
</reference>
<dbReference type="AlphaFoldDB" id="G5EEL8"/>
<evidence type="ECO:0000313" key="6">
    <source>
        <dbReference type="WormBase" id="ZC262.10"/>
    </source>
</evidence>
<evidence type="ECO:0000313" key="7">
    <source>
        <dbReference type="WormBase" id="ZC262.9"/>
    </source>
</evidence>
<accession>G5EEL8</accession>
<protein>
    <submittedName>
        <fullName evidence="3">Cytochrome C biogenesis protein</fullName>
    </submittedName>
</protein>
<reference evidence="3" key="3">
    <citation type="submission" date="2024-10" db="EMBL/GenBank/DDBJ databases">
        <authorList>
            <consortium name="WormBase Consortium"/>
            <person name="WormBase"/>
        </authorList>
    </citation>
    <scope>NUCLEOTIDE SEQUENCE</scope>
    <source>
        <strain evidence="3">Bristol N2</strain>
    </source>
</reference>
<dbReference type="PANTHER" id="PTHR34151:SF1">
    <property type="entry name" value="CASP-LIKE PROTEIN-RELATED"/>
    <property type="match status" value="1"/>
</dbReference>
<dbReference type="PaxDb" id="6239-ZC262.10"/>
<dbReference type="RefSeq" id="NP_001122746.2">
    <property type="nucleotide sequence ID" value="NM_001129274.2"/>
</dbReference>
<feature type="chain" id="PRO_5015092017" evidence="2">
    <location>
        <begin position="23"/>
        <end position="175"/>
    </location>
</feature>
<dbReference type="EMBL" id="BX284603">
    <property type="protein sequence ID" value="CCD69201.1"/>
    <property type="molecule type" value="Genomic_DNA"/>
</dbReference>
<dbReference type="RefSeq" id="NP_001293637.1">
    <property type="nucleotide sequence ID" value="NM_001306708.1"/>
</dbReference>
<evidence type="ECO:0000313" key="5">
    <source>
        <dbReference type="Proteomes" id="UP000001940"/>
    </source>
</evidence>
<dbReference type="PANTHER" id="PTHR34151">
    <property type="entry name" value="PROTEIN CBG24195"/>
    <property type="match status" value="1"/>
</dbReference>
<dbReference type="AGR" id="WB:WBGene00044802"/>
<feature type="transmembrane region" description="Helical" evidence="1">
    <location>
        <begin position="148"/>
        <end position="172"/>
    </location>
</feature>
<dbReference type="KEGG" id="cel:CELE_ZC262.10"/>
<dbReference type="InterPro" id="IPR009545">
    <property type="entry name" value="Claudin-like"/>
</dbReference>
<name>G5EEL8_CAEEL</name>